<feature type="domain" description="Retropepsin-like aspartic endopeptidase" evidence="2">
    <location>
        <begin position="12"/>
        <end position="145"/>
    </location>
</feature>
<evidence type="ECO:0000256" key="1">
    <source>
        <dbReference type="SAM" id="MobiDB-lite"/>
    </source>
</evidence>
<keyword evidence="4" id="KW-1185">Reference proteome</keyword>
<feature type="region of interest" description="Disordered" evidence="1">
    <location>
        <begin position="150"/>
        <end position="177"/>
    </location>
</feature>
<proteinExistence type="predicted"/>
<dbReference type="SUPFAM" id="SSF50630">
    <property type="entry name" value="Acid proteases"/>
    <property type="match status" value="1"/>
</dbReference>
<dbReference type="AlphaFoldDB" id="A0A518CBM0"/>
<dbReference type="Pfam" id="PF05618">
    <property type="entry name" value="Zn_protease"/>
    <property type="match status" value="1"/>
</dbReference>
<dbReference type="OrthoDB" id="9782977at2"/>
<protein>
    <recommendedName>
        <fullName evidence="2">Retropepsin-like aspartic endopeptidase domain-containing protein</fullName>
    </recommendedName>
</protein>
<reference evidence="4" key="1">
    <citation type="submission" date="2019-02" db="EMBL/GenBank/DDBJ databases">
        <title>Deep-cultivation of Planctomycetes and their phenomic and genomic characterization uncovers novel biology.</title>
        <authorList>
            <person name="Wiegand S."/>
            <person name="Jogler M."/>
            <person name="Boedeker C."/>
            <person name="Pinto D."/>
            <person name="Vollmers J."/>
            <person name="Rivas-Marin E."/>
            <person name="Kohn T."/>
            <person name="Peeters S.H."/>
            <person name="Heuer A."/>
            <person name="Rast P."/>
            <person name="Oberbeckmann S."/>
            <person name="Bunk B."/>
            <person name="Jeske O."/>
            <person name="Meyerdierks A."/>
            <person name="Storesund J.E."/>
            <person name="Kallscheuer N."/>
            <person name="Luecker S."/>
            <person name="Lage O.M."/>
            <person name="Pohl T."/>
            <person name="Merkel B.J."/>
            <person name="Hornburger P."/>
            <person name="Mueller R.-W."/>
            <person name="Bruemmer F."/>
            <person name="Labrenz M."/>
            <person name="Spormann A.M."/>
            <person name="Op den Camp H."/>
            <person name="Overmann J."/>
            <person name="Amann R."/>
            <person name="Jetten M.S.M."/>
            <person name="Mascher T."/>
            <person name="Medema M.H."/>
            <person name="Devos D.P."/>
            <person name="Kaster A.-K."/>
            <person name="Ovreas L."/>
            <person name="Rohde M."/>
            <person name="Galperin M.Y."/>
            <person name="Jogler C."/>
        </authorList>
    </citation>
    <scope>NUCLEOTIDE SEQUENCE [LARGE SCALE GENOMIC DNA]</scope>
    <source>
        <strain evidence="4">Pan97</strain>
    </source>
</reference>
<dbReference type="PANTHER" id="PTHR38037">
    <property type="entry name" value="ZN_PROTEASE DOMAIN-CONTAINING PROTEIN"/>
    <property type="match status" value="1"/>
</dbReference>
<dbReference type="EMBL" id="CP036289">
    <property type="protein sequence ID" value="QDU76626.1"/>
    <property type="molecule type" value="Genomic_DNA"/>
</dbReference>
<evidence type="ECO:0000313" key="4">
    <source>
        <dbReference type="Proteomes" id="UP000318626"/>
    </source>
</evidence>
<dbReference type="Proteomes" id="UP000318626">
    <property type="component" value="Chromosome"/>
</dbReference>
<dbReference type="Gene3D" id="2.40.70.10">
    <property type="entry name" value="Acid Proteases"/>
    <property type="match status" value="1"/>
</dbReference>
<evidence type="ECO:0000259" key="2">
    <source>
        <dbReference type="Pfam" id="PF05618"/>
    </source>
</evidence>
<sequence length="177" mass="19876">MPSKAQPVKLPIIGWREWVQLPQLGIAKIKAKIDTGARSSSLHAYDLKYEERDGQQWVLFKVHTRQRSTAEKVIAESQVLEFRKVRSSNGQVTKRPVILTKVEILGQLCEIELTLANRDSMGFRMLLGREAIRGRMLVDSGASYLSGVPKRLKGKRSANPNSTAVKRPSLKTEHDAT</sequence>
<dbReference type="KEGG" id="bvo:Pan97_36790"/>
<gene>
    <name evidence="3" type="ORF">Pan97_36790</name>
</gene>
<name>A0A518CBM0_9BACT</name>
<accession>A0A518CBM0</accession>
<dbReference type="InterPro" id="IPR021109">
    <property type="entry name" value="Peptidase_aspartic_dom_sf"/>
</dbReference>
<dbReference type="PANTHER" id="PTHR38037:SF1">
    <property type="entry name" value="ATP-DEPENDENT ZINC PROTEASE DOMAIN-CONTAINING PROTEIN-RELATED"/>
    <property type="match status" value="1"/>
</dbReference>
<evidence type="ECO:0000313" key="3">
    <source>
        <dbReference type="EMBL" id="QDU76626.1"/>
    </source>
</evidence>
<dbReference type="InterPro" id="IPR008503">
    <property type="entry name" value="Asp_endopeptidase"/>
</dbReference>
<organism evidence="3 4">
    <name type="scientific">Bremerella volcania</name>
    <dbReference type="NCBI Taxonomy" id="2527984"/>
    <lineage>
        <taxon>Bacteria</taxon>
        <taxon>Pseudomonadati</taxon>
        <taxon>Planctomycetota</taxon>
        <taxon>Planctomycetia</taxon>
        <taxon>Pirellulales</taxon>
        <taxon>Pirellulaceae</taxon>
        <taxon>Bremerella</taxon>
    </lineage>
</organism>
<dbReference type="RefSeq" id="WP_144974871.1">
    <property type="nucleotide sequence ID" value="NZ_CP036289.1"/>
</dbReference>